<evidence type="ECO:0000313" key="3">
    <source>
        <dbReference type="Proteomes" id="UP000037660"/>
    </source>
</evidence>
<dbReference type="STRING" id="1547922.ISF6_1324"/>
<protein>
    <submittedName>
        <fullName evidence="2">Isocitrate lyase</fullName>
        <ecNumber evidence="2">4.1.3.1</ecNumber>
    </submittedName>
</protein>
<evidence type="ECO:0000256" key="1">
    <source>
        <dbReference type="SAM" id="MobiDB-lite"/>
    </source>
</evidence>
<evidence type="ECO:0000313" key="2">
    <source>
        <dbReference type="EMBL" id="GAP35551.1"/>
    </source>
</evidence>
<gene>
    <name evidence="2" type="ORF">ISF6_1324</name>
</gene>
<name>A0A0K8NYU5_PISS1</name>
<feature type="compositionally biased region" description="Low complexity" evidence="1">
    <location>
        <begin position="1"/>
        <end position="12"/>
    </location>
</feature>
<feature type="region of interest" description="Disordered" evidence="1">
    <location>
        <begin position="1"/>
        <end position="20"/>
    </location>
</feature>
<sequence>MNPTPGADGATPAPTPASRSLRGRLRKGHLIAAPGIYDLVSLRIADRMGFESLYMTGYGTVASHLGLPDAGLASYADMLNRVQAFCGMATTPVICDGDTGYGGLLNVAHAVRGYERAGAAAIQLEDQEFPKKCGHTPGRRVVPVEDMVEKVRVAVEARSSEDFLVIARTDARTVHGLDEALRRGEAYARAGADVLFIESPESEEELARIGRSFDLPLLVNIVESGRTPVLPPAVLQEMGFSIAIYPAIGFLAAGQALQEAYGHLRRTGSSLGSPVPLHDFMDFSRLMGFEAVWDFDRRHAR</sequence>
<dbReference type="EMBL" id="BBYR01000024">
    <property type="protein sequence ID" value="GAP35551.1"/>
    <property type="molecule type" value="Genomic_DNA"/>
</dbReference>
<keyword evidence="2" id="KW-0456">Lyase</keyword>
<dbReference type="PANTHER" id="PTHR42905">
    <property type="entry name" value="PHOSPHOENOLPYRUVATE CARBOXYLASE"/>
    <property type="match status" value="1"/>
</dbReference>
<dbReference type="RefSeq" id="WP_054019602.1">
    <property type="nucleotide sequence ID" value="NZ_BBYR01000024.1"/>
</dbReference>
<reference evidence="3" key="1">
    <citation type="submission" date="2015-07" db="EMBL/GenBank/DDBJ databases">
        <title>Discovery of a poly(ethylene terephthalate assimilation.</title>
        <authorList>
            <person name="Yoshida S."/>
            <person name="Hiraga K."/>
            <person name="Takehana T."/>
            <person name="Taniguchi I."/>
            <person name="Yamaji H."/>
            <person name="Maeda Y."/>
            <person name="Toyohara K."/>
            <person name="Miyamoto K."/>
            <person name="Kimura Y."/>
            <person name="Oda K."/>
        </authorList>
    </citation>
    <scope>NUCLEOTIDE SEQUENCE [LARGE SCALE GENOMIC DNA]</scope>
    <source>
        <strain evidence="3">NBRC 110686 / TISTR 2288 / 201-F6</strain>
    </source>
</reference>
<dbReference type="AlphaFoldDB" id="A0A0K8NYU5"/>
<dbReference type="SUPFAM" id="SSF51621">
    <property type="entry name" value="Phosphoenolpyruvate/pyruvate domain"/>
    <property type="match status" value="1"/>
</dbReference>
<dbReference type="PANTHER" id="PTHR42905:SF2">
    <property type="entry name" value="PHOSPHOENOLPYRUVATE CARBOXYLASE FAMILY PROTEIN"/>
    <property type="match status" value="1"/>
</dbReference>
<reference evidence="2 3" key="2">
    <citation type="journal article" date="2016" name="Science">
        <title>A bacterium that degrades and assimilates poly(ethylene terephthalate).</title>
        <authorList>
            <person name="Yoshida S."/>
            <person name="Hiraga K."/>
            <person name="Takehana T."/>
            <person name="Taniguchi I."/>
            <person name="Yamaji H."/>
            <person name="Maeda Y."/>
            <person name="Toyohara K."/>
            <person name="Miyamoto K."/>
            <person name="Kimura Y."/>
            <person name="Oda K."/>
        </authorList>
    </citation>
    <scope>NUCLEOTIDE SEQUENCE [LARGE SCALE GENOMIC DNA]</scope>
    <source>
        <strain evidence="3">NBRC 110686 / TISTR 2288 / 201-F6</strain>
    </source>
</reference>
<comment type="caution">
    <text evidence="2">The sequence shown here is derived from an EMBL/GenBank/DDBJ whole genome shotgun (WGS) entry which is preliminary data.</text>
</comment>
<dbReference type="InterPro" id="IPR015813">
    <property type="entry name" value="Pyrv/PenolPyrv_kinase-like_dom"/>
</dbReference>
<keyword evidence="3" id="KW-1185">Reference proteome</keyword>
<dbReference type="Proteomes" id="UP000037660">
    <property type="component" value="Unassembled WGS sequence"/>
</dbReference>
<dbReference type="Gene3D" id="3.20.20.60">
    <property type="entry name" value="Phosphoenolpyruvate-binding domains"/>
    <property type="match status" value="1"/>
</dbReference>
<dbReference type="InterPro" id="IPR039556">
    <property type="entry name" value="ICL/PEPM"/>
</dbReference>
<proteinExistence type="predicted"/>
<dbReference type="CDD" id="cd00377">
    <property type="entry name" value="ICL_PEPM"/>
    <property type="match status" value="1"/>
</dbReference>
<dbReference type="InterPro" id="IPR040442">
    <property type="entry name" value="Pyrv_kinase-like_dom_sf"/>
</dbReference>
<dbReference type="EC" id="4.1.3.1" evidence="2"/>
<dbReference type="OrthoDB" id="9771433at2"/>
<organism evidence="2 3">
    <name type="scientific">Piscinibacter sakaiensis</name>
    <name type="common">Ideonella sakaiensis</name>
    <dbReference type="NCBI Taxonomy" id="1547922"/>
    <lineage>
        <taxon>Bacteria</taxon>
        <taxon>Pseudomonadati</taxon>
        <taxon>Pseudomonadota</taxon>
        <taxon>Betaproteobacteria</taxon>
        <taxon>Burkholderiales</taxon>
        <taxon>Sphaerotilaceae</taxon>
        <taxon>Piscinibacter</taxon>
    </lineage>
</organism>
<dbReference type="GO" id="GO:0004451">
    <property type="term" value="F:isocitrate lyase activity"/>
    <property type="evidence" value="ECO:0007669"/>
    <property type="project" value="UniProtKB-EC"/>
</dbReference>
<accession>A0A0K8NYU5</accession>
<dbReference type="Pfam" id="PF13714">
    <property type="entry name" value="PEP_mutase"/>
    <property type="match status" value="1"/>
</dbReference>